<sequence length="121" mass="13508">MSLAPVQFAALPPPIIRGDPESTWPVPVRGEAERAGAESIRRPVPSSDSARTEEERRDRQEREMLGRLRVALAEPQEQRQSNVMRRGSYGSPYRAPADLLEQRISEMLGQTGGVRRVDESA</sequence>
<organism evidence="2 3">
    <name type="scientific">Thioalkalivibrio sulfidiphilus (strain HL-EbGR7)</name>
    <dbReference type="NCBI Taxonomy" id="396588"/>
    <lineage>
        <taxon>Bacteria</taxon>
        <taxon>Pseudomonadati</taxon>
        <taxon>Pseudomonadota</taxon>
        <taxon>Gammaproteobacteria</taxon>
        <taxon>Chromatiales</taxon>
        <taxon>Ectothiorhodospiraceae</taxon>
        <taxon>Thioalkalivibrio</taxon>
    </lineage>
</organism>
<evidence type="ECO:0000313" key="2">
    <source>
        <dbReference type="EMBL" id="ACL71267.1"/>
    </source>
</evidence>
<feature type="compositionally biased region" description="Basic and acidic residues" evidence="1">
    <location>
        <begin position="30"/>
        <end position="41"/>
    </location>
</feature>
<accession>B8GTY4</accession>
<keyword evidence="3" id="KW-1185">Reference proteome</keyword>
<dbReference type="AlphaFoldDB" id="B8GTY4"/>
<dbReference type="RefSeq" id="WP_012636756.1">
    <property type="nucleotide sequence ID" value="NC_011901.1"/>
</dbReference>
<feature type="region of interest" description="Disordered" evidence="1">
    <location>
        <begin position="1"/>
        <end position="94"/>
    </location>
</feature>
<name>B8GTY4_THISH</name>
<dbReference type="Proteomes" id="UP000002383">
    <property type="component" value="Chromosome"/>
</dbReference>
<evidence type="ECO:0000313" key="3">
    <source>
        <dbReference type="Proteomes" id="UP000002383"/>
    </source>
</evidence>
<gene>
    <name evidence="2" type="ordered locus">Tgr7_0168</name>
</gene>
<dbReference type="OrthoDB" id="9833211at2"/>
<proteinExistence type="predicted"/>
<dbReference type="STRING" id="396588.Tgr7_0168"/>
<evidence type="ECO:0000256" key="1">
    <source>
        <dbReference type="SAM" id="MobiDB-lite"/>
    </source>
</evidence>
<reference evidence="2 3" key="1">
    <citation type="journal article" date="2011" name="Stand. Genomic Sci.">
        <title>Complete genome sequence of 'Thioalkalivibrio sulfidophilus' HL-EbGr7.</title>
        <authorList>
            <person name="Muyzer G."/>
            <person name="Sorokin D.Y."/>
            <person name="Mavromatis K."/>
            <person name="Lapidus A."/>
            <person name="Clum A."/>
            <person name="Ivanova N."/>
            <person name="Pati A."/>
            <person name="d'Haeseleer P."/>
            <person name="Woyke T."/>
            <person name="Kyrpides N.C."/>
        </authorList>
    </citation>
    <scope>NUCLEOTIDE SEQUENCE [LARGE SCALE GENOMIC DNA]</scope>
    <source>
        <strain evidence="2 3">HL-EbGR7</strain>
    </source>
</reference>
<dbReference type="HOGENOM" id="CLU_2037003_0_0_6"/>
<protein>
    <submittedName>
        <fullName evidence="2">Uncharacterized protein</fullName>
    </submittedName>
</protein>
<feature type="compositionally biased region" description="Basic and acidic residues" evidence="1">
    <location>
        <begin position="50"/>
        <end position="66"/>
    </location>
</feature>
<dbReference type="KEGG" id="tgr:Tgr7_0168"/>
<dbReference type="EMBL" id="CP001339">
    <property type="protein sequence ID" value="ACL71267.1"/>
    <property type="molecule type" value="Genomic_DNA"/>
</dbReference>